<dbReference type="SMART" id="SM00060">
    <property type="entry name" value="FN3"/>
    <property type="match status" value="2"/>
</dbReference>
<feature type="region of interest" description="Disordered" evidence="1">
    <location>
        <begin position="19"/>
        <end position="39"/>
    </location>
</feature>
<reference evidence="3" key="1">
    <citation type="submission" date="2021-12" db="EMBL/GenBank/DDBJ databases">
        <title>Discovery of the Pendulisporaceae a myxobacterial family with distinct sporulation behavior and unique specialized metabolism.</title>
        <authorList>
            <person name="Garcia R."/>
            <person name="Popoff A."/>
            <person name="Bader C.D."/>
            <person name="Loehr J."/>
            <person name="Walesch S."/>
            <person name="Walt C."/>
            <person name="Boldt J."/>
            <person name="Bunk B."/>
            <person name="Haeckl F.J.F.P.J."/>
            <person name="Gunesch A.P."/>
            <person name="Birkelbach J."/>
            <person name="Nuebel U."/>
            <person name="Pietschmann T."/>
            <person name="Bach T."/>
            <person name="Mueller R."/>
        </authorList>
    </citation>
    <scope>NUCLEOTIDE SEQUENCE</scope>
    <source>
        <strain evidence="3">MSr11367</strain>
    </source>
</reference>
<dbReference type="SMART" id="SM00710">
    <property type="entry name" value="PbH1"/>
    <property type="match status" value="5"/>
</dbReference>
<dbReference type="Gene3D" id="2.60.40.10">
    <property type="entry name" value="Immunoglobulins"/>
    <property type="match status" value="2"/>
</dbReference>
<dbReference type="EMBL" id="CP089983">
    <property type="protein sequence ID" value="WXB10442.1"/>
    <property type="molecule type" value="Genomic_DNA"/>
</dbReference>
<dbReference type="Gene3D" id="2.160.20.10">
    <property type="entry name" value="Single-stranded right-handed beta-helix, Pectin lyase-like"/>
    <property type="match status" value="2"/>
</dbReference>
<dbReference type="Proteomes" id="UP001374803">
    <property type="component" value="Chromosome"/>
</dbReference>
<gene>
    <name evidence="3" type="ORF">LVJ94_24840</name>
</gene>
<dbReference type="SUPFAM" id="SSF51126">
    <property type="entry name" value="Pectin lyase-like"/>
    <property type="match status" value="1"/>
</dbReference>
<dbReference type="InterPro" id="IPR006626">
    <property type="entry name" value="PbH1"/>
</dbReference>
<dbReference type="SUPFAM" id="SSF49265">
    <property type="entry name" value="Fibronectin type III"/>
    <property type="match status" value="1"/>
</dbReference>
<dbReference type="Pfam" id="PF00041">
    <property type="entry name" value="fn3"/>
    <property type="match status" value="1"/>
</dbReference>
<dbReference type="CDD" id="cd00063">
    <property type="entry name" value="FN3"/>
    <property type="match status" value="2"/>
</dbReference>
<evidence type="ECO:0000313" key="4">
    <source>
        <dbReference type="Proteomes" id="UP001374803"/>
    </source>
</evidence>
<feature type="region of interest" description="Disordered" evidence="1">
    <location>
        <begin position="738"/>
        <end position="763"/>
    </location>
</feature>
<dbReference type="PROSITE" id="PS50853">
    <property type="entry name" value="FN3"/>
    <property type="match status" value="2"/>
</dbReference>
<sequence>MDAADSDVPEGVAAVRSIYVSPSGDDANPGTESRPVKGLTRARDLVRARNASMSADIAVVLMDGVHRLSEPLRLEAKDSGNHGHKVIYRAASGAHPVISGGARVTGWKKIDAGKNLWSAPAPAGLDNTRQLYVDGVRAHRTHARPPVALTITDTGYTASSDAMAHWRNPTDIEFVWTGGDSLWSERNSSNPGPWTEPRCPVASISGTAITMAQPCWDNDTKRVTFPPDQYKGRTVNLVGGGNVATKPEYIENAYELLGPAGEWYFDRTARTIFYVPRPGEDLTAADVEAPVLEVLVAGKGTAERPIHDIVFSGLQFSYATWLFPSSPEGFSEVQANYTVTGQRGYATQALCDLVTPRGTCPYAAWTKIPANVQFAFGSKIQFLDDAFVHLGAAGLDLGTGSQGNVVQGSVFTDISGNALEVGGVELLAPEPGELTKDNRIVNNHIYDVPVEFHGGIAIINGYSQNQLIEHNQIDHTAYAAISMGWGGWPDKIQMAATPNPSKNNRVANNLIFNHMQLLADGGAIYTQGITGTSLDDGEKVTGNVTYDPWGSGHMIYTDNGATFVSLVGNVMFKPNFDNWGSRHKDYRPGSDPKNNDPTLVADNYWQQGDADSSSLGVMVRGNKLFTSFDQVPAAIRDNAGLEPAFEGILAKHFFDGPPPAPEPPQRVAAFGGNGFAYVSWNPPVFEGASKVTSYTVRASSGQSLAVSPDEFAATGYVKLSGLTNGVATTFQVSATNAAGSSTESLPSLPVTPSTASVRTPDAPQSVSVKAGKGMASVHFQAPTVLVNNKPAGSDGGSPVVSYTITASPGGKKLVVTGRNVLVLNNHTTFAVMDGLASGTYTFTITADNVAGSGTPTTSAPVTVN</sequence>
<organism evidence="3 4">
    <name type="scientific">Pendulispora rubella</name>
    <dbReference type="NCBI Taxonomy" id="2741070"/>
    <lineage>
        <taxon>Bacteria</taxon>
        <taxon>Pseudomonadati</taxon>
        <taxon>Myxococcota</taxon>
        <taxon>Myxococcia</taxon>
        <taxon>Myxococcales</taxon>
        <taxon>Sorangiineae</taxon>
        <taxon>Pendulisporaceae</taxon>
        <taxon>Pendulispora</taxon>
    </lineage>
</organism>
<dbReference type="PANTHER" id="PTHR36453">
    <property type="entry name" value="SECRETED PROTEIN-RELATED"/>
    <property type="match status" value="1"/>
</dbReference>
<feature type="domain" description="Fibronectin type-III" evidence="2">
    <location>
        <begin position="660"/>
        <end position="757"/>
    </location>
</feature>
<accession>A0ABZ2LI80</accession>
<evidence type="ECO:0000256" key="1">
    <source>
        <dbReference type="SAM" id="MobiDB-lite"/>
    </source>
</evidence>
<evidence type="ECO:0000313" key="3">
    <source>
        <dbReference type="EMBL" id="WXB10442.1"/>
    </source>
</evidence>
<keyword evidence="4" id="KW-1185">Reference proteome</keyword>
<dbReference type="InterPro" id="IPR011050">
    <property type="entry name" value="Pectin_lyase_fold/virulence"/>
</dbReference>
<dbReference type="InterPro" id="IPR013783">
    <property type="entry name" value="Ig-like_fold"/>
</dbReference>
<protein>
    <submittedName>
        <fullName evidence="3">Right-handed parallel beta-helix repeat-containing protein</fullName>
    </submittedName>
</protein>
<evidence type="ECO:0000259" key="2">
    <source>
        <dbReference type="PROSITE" id="PS50853"/>
    </source>
</evidence>
<dbReference type="RefSeq" id="WP_394840117.1">
    <property type="nucleotide sequence ID" value="NZ_CP089929.1"/>
</dbReference>
<dbReference type="InterPro" id="IPR003961">
    <property type="entry name" value="FN3_dom"/>
</dbReference>
<name>A0ABZ2LI80_9BACT</name>
<dbReference type="PANTHER" id="PTHR36453:SF1">
    <property type="entry name" value="RIGHT HANDED BETA HELIX DOMAIN-CONTAINING PROTEIN"/>
    <property type="match status" value="1"/>
</dbReference>
<proteinExistence type="predicted"/>
<dbReference type="InterPro" id="IPR012334">
    <property type="entry name" value="Pectin_lyas_fold"/>
</dbReference>
<dbReference type="InterPro" id="IPR036116">
    <property type="entry name" value="FN3_sf"/>
</dbReference>
<feature type="domain" description="Fibronectin type-III" evidence="2">
    <location>
        <begin position="759"/>
        <end position="864"/>
    </location>
</feature>